<dbReference type="OrthoDB" id="4186099at2759"/>
<name>A0A9P4T5S1_CURKU</name>
<protein>
    <submittedName>
        <fullName evidence="1">Uncharacterized protein</fullName>
    </submittedName>
</protein>
<dbReference type="AlphaFoldDB" id="A0A9P4T5S1"/>
<accession>A0A9P4T5S1</accession>
<gene>
    <name evidence="1" type="ORF">E8E13_000634</name>
</gene>
<dbReference type="EMBL" id="SWKU01000038">
    <property type="protein sequence ID" value="KAF2994659.1"/>
    <property type="molecule type" value="Genomic_DNA"/>
</dbReference>
<evidence type="ECO:0000313" key="1">
    <source>
        <dbReference type="EMBL" id="KAF2994659.1"/>
    </source>
</evidence>
<comment type="caution">
    <text evidence="1">The sequence shown here is derived from an EMBL/GenBank/DDBJ whole genome shotgun (WGS) entry which is preliminary data.</text>
</comment>
<organism evidence="1 2">
    <name type="scientific">Curvularia kusanoi</name>
    <name type="common">Cochliobolus kusanoi</name>
    <dbReference type="NCBI Taxonomy" id="90978"/>
    <lineage>
        <taxon>Eukaryota</taxon>
        <taxon>Fungi</taxon>
        <taxon>Dikarya</taxon>
        <taxon>Ascomycota</taxon>
        <taxon>Pezizomycotina</taxon>
        <taxon>Dothideomycetes</taxon>
        <taxon>Pleosporomycetidae</taxon>
        <taxon>Pleosporales</taxon>
        <taxon>Pleosporineae</taxon>
        <taxon>Pleosporaceae</taxon>
        <taxon>Curvularia</taxon>
    </lineage>
</organism>
<reference evidence="1" key="1">
    <citation type="submission" date="2019-04" db="EMBL/GenBank/DDBJ databases">
        <title>Sequencing of skin fungus with MAO and IRED activity.</title>
        <authorList>
            <person name="Marsaioli A.J."/>
            <person name="Bonatto J.M.C."/>
            <person name="Reis Junior O."/>
        </authorList>
    </citation>
    <scope>NUCLEOTIDE SEQUENCE</scope>
    <source>
        <strain evidence="1">30M1</strain>
    </source>
</reference>
<keyword evidence="2" id="KW-1185">Reference proteome</keyword>
<sequence length="124" mass="13119">MVGPLHKFNIHMNNLLTTIIATNISALYSHLPAIMKLSAATLVLTALAGGALARNCKNNVYYCGSTLRNIGAYDAQIKDAMGSRGGDSQDALFYCVGGRDGDITYVTQCDACVDSGSSRSDYCA</sequence>
<dbReference type="Proteomes" id="UP000801428">
    <property type="component" value="Unassembled WGS sequence"/>
</dbReference>
<evidence type="ECO:0000313" key="2">
    <source>
        <dbReference type="Proteomes" id="UP000801428"/>
    </source>
</evidence>
<proteinExistence type="predicted"/>